<sequence length="72" mass="8128">MSHAFVKEEAGQPWTPPTGERAYRVVWVGDTRPEVLRETDDLLDALHWMAGRPRTGFEVRDRHGVLLATTAA</sequence>
<evidence type="ECO:0000313" key="1">
    <source>
        <dbReference type="EMBL" id="ASN79893.1"/>
    </source>
</evidence>
<dbReference type="STRING" id="317577.GCA_000419625_00800"/>
<protein>
    <submittedName>
        <fullName evidence="1">Uncharacterized protein</fullName>
    </submittedName>
</protein>
<name>A0A221STC6_9DEIO</name>
<keyword evidence="2" id="KW-1185">Reference proteome</keyword>
<organism evidence="1 2">
    <name type="scientific">Deinococcus ficus</name>
    <dbReference type="NCBI Taxonomy" id="317577"/>
    <lineage>
        <taxon>Bacteria</taxon>
        <taxon>Thermotogati</taxon>
        <taxon>Deinococcota</taxon>
        <taxon>Deinococci</taxon>
        <taxon>Deinococcales</taxon>
        <taxon>Deinococcaceae</taxon>
        <taxon>Deinococcus</taxon>
    </lineage>
</organism>
<dbReference type="AlphaFoldDB" id="A0A221STC6"/>
<dbReference type="Proteomes" id="UP000259030">
    <property type="component" value="Chromosome"/>
</dbReference>
<dbReference type="OrthoDB" id="73133at2"/>
<dbReference type="KEGG" id="dfc:DFI_01725"/>
<reference evidence="1 2" key="1">
    <citation type="submission" date="2017-05" db="EMBL/GenBank/DDBJ databases">
        <title>The complete genome sequence of Deinococcus ficus isolated from the rhizosphere of the Ficus religiosa L. in Taiwan.</title>
        <authorList>
            <person name="Wu K.-M."/>
            <person name="Liao T.-L."/>
            <person name="Liu Y.-M."/>
            <person name="Young C.-C."/>
            <person name="Tsai S.-F."/>
        </authorList>
    </citation>
    <scope>NUCLEOTIDE SEQUENCE [LARGE SCALE GENOMIC DNA]</scope>
    <source>
        <strain evidence="1 2">CC-FR2-10</strain>
    </source>
</reference>
<dbReference type="EMBL" id="CP021081">
    <property type="protein sequence ID" value="ASN79893.1"/>
    <property type="molecule type" value="Genomic_DNA"/>
</dbReference>
<accession>A0A221STC6</accession>
<evidence type="ECO:0000313" key="2">
    <source>
        <dbReference type="Proteomes" id="UP000259030"/>
    </source>
</evidence>
<dbReference type="RefSeq" id="WP_022800408.1">
    <property type="nucleotide sequence ID" value="NZ_ATTJ01000001.1"/>
</dbReference>
<gene>
    <name evidence="1" type="ORF">DFI_01725</name>
</gene>
<proteinExistence type="predicted"/>